<keyword evidence="1" id="KW-0732">Signal</keyword>
<dbReference type="Proteomes" id="UP001519332">
    <property type="component" value="Unassembled WGS sequence"/>
</dbReference>
<organism evidence="2 3">
    <name type="scientific">Kibdelosporangium banguiense</name>
    <dbReference type="NCBI Taxonomy" id="1365924"/>
    <lineage>
        <taxon>Bacteria</taxon>
        <taxon>Bacillati</taxon>
        <taxon>Actinomycetota</taxon>
        <taxon>Actinomycetes</taxon>
        <taxon>Pseudonocardiales</taxon>
        <taxon>Pseudonocardiaceae</taxon>
        <taxon>Kibdelosporangium</taxon>
    </lineage>
</organism>
<accession>A0ABS4TGU7</accession>
<keyword evidence="2" id="KW-0762">Sugar transport</keyword>
<feature type="signal peptide" evidence="1">
    <location>
        <begin position="1"/>
        <end position="23"/>
    </location>
</feature>
<gene>
    <name evidence="2" type="ORF">JOF56_004035</name>
</gene>
<feature type="chain" id="PRO_5045992730" evidence="1">
    <location>
        <begin position="24"/>
        <end position="76"/>
    </location>
</feature>
<name>A0ABS4TGU7_9PSEU</name>
<dbReference type="EMBL" id="JAGINW010000001">
    <property type="protein sequence ID" value="MBP2323650.1"/>
    <property type="molecule type" value="Genomic_DNA"/>
</dbReference>
<reference evidence="2 3" key="1">
    <citation type="submission" date="2021-03" db="EMBL/GenBank/DDBJ databases">
        <title>Sequencing the genomes of 1000 actinobacteria strains.</title>
        <authorList>
            <person name="Klenk H.-P."/>
        </authorList>
    </citation>
    <scope>NUCLEOTIDE SEQUENCE [LARGE SCALE GENOMIC DNA]</scope>
    <source>
        <strain evidence="2 3">DSM 46670</strain>
    </source>
</reference>
<evidence type="ECO:0000313" key="2">
    <source>
        <dbReference type="EMBL" id="MBP2323650.1"/>
    </source>
</evidence>
<protein>
    <submittedName>
        <fullName evidence="2">ABC-type sugar transport system substrate-binding protein</fullName>
    </submittedName>
</protein>
<comment type="caution">
    <text evidence="2">The sequence shown here is derived from an EMBL/GenBank/DDBJ whole genome shotgun (WGS) entry which is preliminary data.</text>
</comment>
<proteinExistence type="predicted"/>
<evidence type="ECO:0000313" key="3">
    <source>
        <dbReference type="Proteomes" id="UP001519332"/>
    </source>
</evidence>
<sequence length="76" mass="8167">MRKTLTTLAFAGLFVLGATPATAAGPPYWNGPYDTQPGCIEARDGWREAGGVAGGCTYKEVPSRGNGYYFSYWPMP</sequence>
<keyword evidence="2" id="KW-0813">Transport</keyword>
<evidence type="ECO:0000256" key="1">
    <source>
        <dbReference type="SAM" id="SignalP"/>
    </source>
</evidence>
<keyword evidence="3" id="KW-1185">Reference proteome</keyword>
<dbReference type="RefSeq" id="WP_209640369.1">
    <property type="nucleotide sequence ID" value="NZ_JAGINW010000001.1"/>
</dbReference>